<gene>
    <name evidence="3" type="ORF">BSOLF_1971</name>
</gene>
<sequence length="523" mass="56147">MKKIFRNAWKRWLSILLATSLGMLPGSGVFAEGQEGQTAVTDHETVYALLNADGSVQKTIVVDWLHVKGNGRISVKDAGPLQNITNLSGQEVPSVQDDAIVWTLDVDGEHDLFYSGETSKALPVEVAIAYTLNGQPVEAKELAGKDGRVKIEVHLQNKHKEAQSLPSDDEKSGAGTAEKDLNTPFLAMVNVNIPVDRFRDVQTGEAMTVVTGKTMSATWMVVPDPEATVTVEMSGDNIELDPITITLIPGIPPMPTMPVDLTQMEKLAEGIDNLASALAELDRGAAQLPAGIRQMKSGLTELAEGLKQLESVSDAHAAVLNELLSSHEQLIALAQGLKAKTASFENPELQSSLDTLLQGLQGEKEALTLLKQGGTLKGQPFPSYKTLQDGLHASREGATKLAGAADQAASGADQLAAAVRSLSSGTETMGRELRPGLGQLNEAQAKMETLKTLAAAYDTFIGKPDGAEGDVRFILKSEAIQQPHEKPTQDGQVPPSTSASQPHEKQRSFLERIWDFFSHLFQR</sequence>
<feature type="compositionally biased region" description="Polar residues" evidence="1">
    <location>
        <begin position="489"/>
        <end position="501"/>
    </location>
</feature>
<comment type="caution">
    <text evidence="3">The sequence shown here is derived from an EMBL/GenBank/DDBJ whole genome shotgun (WGS) entry which is preliminary data.</text>
</comment>
<name>A0A2R6XYH7_9BACL</name>
<protein>
    <submittedName>
        <fullName evidence="3">Uncharacterized protein</fullName>
    </submittedName>
</protein>
<evidence type="ECO:0000256" key="1">
    <source>
        <dbReference type="SAM" id="MobiDB-lite"/>
    </source>
</evidence>
<keyword evidence="2" id="KW-0732">Signal</keyword>
<reference evidence="4" key="1">
    <citation type="journal article" date="2018" name="Sci. Rep.">
        <title>Lignite coal burning seam in the remote Altai Mountains harbors a hydrogen-driven thermophilic microbial community.</title>
        <authorList>
            <person name="Kadnikov V.V."/>
            <person name="Mardanov A.V."/>
            <person name="Ivasenko D.A."/>
            <person name="Antsiferov D.V."/>
            <person name="Beletsky A.V."/>
            <person name="Karnachuk O.V."/>
            <person name="Ravin N.V."/>
        </authorList>
    </citation>
    <scope>NUCLEOTIDE SEQUENCE [LARGE SCALE GENOMIC DNA]</scope>
</reference>
<dbReference type="AlphaFoldDB" id="A0A2R6XYH7"/>
<evidence type="ECO:0000313" key="4">
    <source>
        <dbReference type="Proteomes" id="UP000244338"/>
    </source>
</evidence>
<dbReference type="Proteomes" id="UP000244338">
    <property type="component" value="Unassembled WGS sequence"/>
</dbReference>
<evidence type="ECO:0000256" key="2">
    <source>
        <dbReference type="SAM" id="SignalP"/>
    </source>
</evidence>
<feature type="region of interest" description="Disordered" evidence="1">
    <location>
        <begin position="480"/>
        <end position="505"/>
    </location>
</feature>
<accession>A0A2R6XYH7</accession>
<feature type="chain" id="PRO_5015342826" evidence="2">
    <location>
        <begin position="32"/>
        <end position="523"/>
    </location>
</feature>
<organism evidence="3 4">
    <name type="scientific">Candidatus Carbonibacillus altaicus</name>
    <dbReference type="NCBI Taxonomy" id="2163959"/>
    <lineage>
        <taxon>Bacteria</taxon>
        <taxon>Bacillati</taxon>
        <taxon>Bacillota</taxon>
        <taxon>Bacilli</taxon>
        <taxon>Bacillales</taxon>
        <taxon>Candidatus Carbonibacillus</taxon>
    </lineage>
</organism>
<feature type="region of interest" description="Disordered" evidence="1">
    <location>
        <begin position="156"/>
        <end position="179"/>
    </location>
</feature>
<feature type="signal peptide" evidence="2">
    <location>
        <begin position="1"/>
        <end position="31"/>
    </location>
</feature>
<evidence type="ECO:0000313" key="3">
    <source>
        <dbReference type="EMBL" id="PTQ55478.1"/>
    </source>
</evidence>
<proteinExistence type="predicted"/>
<dbReference type="EMBL" id="PEBX01000110">
    <property type="protein sequence ID" value="PTQ55478.1"/>
    <property type="molecule type" value="Genomic_DNA"/>
</dbReference>